<dbReference type="GO" id="GO:0003676">
    <property type="term" value="F:nucleic acid binding"/>
    <property type="evidence" value="ECO:0007669"/>
    <property type="project" value="InterPro"/>
</dbReference>
<proteinExistence type="predicted"/>
<dbReference type="InterPro" id="IPR012337">
    <property type="entry name" value="RNaseH-like_sf"/>
</dbReference>
<dbReference type="AlphaFoldDB" id="A0A6L2KIQ2"/>
<organism evidence="3">
    <name type="scientific">Tanacetum cinerariifolium</name>
    <name type="common">Dalmatian daisy</name>
    <name type="synonym">Chrysanthemum cinerariifolium</name>
    <dbReference type="NCBI Taxonomy" id="118510"/>
    <lineage>
        <taxon>Eukaryota</taxon>
        <taxon>Viridiplantae</taxon>
        <taxon>Streptophyta</taxon>
        <taxon>Embryophyta</taxon>
        <taxon>Tracheophyta</taxon>
        <taxon>Spermatophyta</taxon>
        <taxon>Magnoliopsida</taxon>
        <taxon>eudicotyledons</taxon>
        <taxon>Gunneridae</taxon>
        <taxon>Pentapetalae</taxon>
        <taxon>asterids</taxon>
        <taxon>campanulids</taxon>
        <taxon>Asterales</taxon>
        <taxon>Asteraceae</taxon>
        <taxon>Asteroideae</taxon>
        <taxon>Anthemideae</taxon>
        <taxon>Anthemidinae</taxon>
        <taxon>Tanacetum</taxon>
    </lineage>
</organism>
<protein>
    <recommendedName>
        <fullName evidence="2">CCHC-type domain-containing protein</fullName>
    </recommendedName>
</protein>
<evidence type="ECO:0000259" key="2">
    <source>
        <dbReference type="Pfam" id="PF00098"/>
    </source>
</evidence>
<reference evidence="3" key="1">
    <citation type="journal article" date="2019" name="Sci. Rep.">
        <title>Draft genome of Tanacetum cinerariifolium, the natural source of mosquito coil.</title>
        <authorList>
            <person name="Yamashiro T."/>
            <person name="Shiraishi A."/>
            <person name="Satake H."/>
            <person name="Nakayama K."/>
        </authorList>
    </citation>
    <scope>NUCLEOTIDE SEQUENCE</scope>
</reference>
<dbReference type="GO" id="GO:0008270">
    <property type="term" value="F:zinc ion binding"/>
    <property type="evidence" value="ECO:0007669"/>
    <property type="project" value="InterPro"/>
</dbReference>
<dbReference type="EMBL" id="BKCJ010002432">
    <property type="protein sequence ID" value="GEU48522.1"/>
    <property type="molecule type" value="Genomic_DNA"/>
</dbReference>
<feature type="domain" description="CCHC-type" evidence="2">
    <location>
        <begin position="335"/>
        <end position="349"/>
    </location>
</feature>
<dbReference type="PANTHER" id="PTHR42648:SF18">
    <property type="entry name" value="RETROTRANSPOSON, UNCLASSIFIED-LIKE PROTEIN"/>
    <property type="match status" value="1"/>
</dbReference>
<dbReference type="InterPro" id="IPR039537">
    <property type="entry name" value="Retrotran_Ty1/copia-like"/>
</dbReference>
<name>A0A6L2KIQ2_TANCI</name>
<dbReference type="Pfam" id="PF00098">
    <property type="entry name" value="zf-CCHC"/>
    <property type="match status" value="1"/>
</dbReference>
<accession>A0A6L2KIQ2</accession>
<comment type="caution">
    <text evidence="3">The sequence shown here is derived from an EMBL/GenBank/DDBJ whole genome shotgun (WGS) entry which is preliminary data.</text>
</comment>
<sequence>MFKYGETQGEASLRFVFFNSIEVCDIPLRFWDISLRFVTFHSTAVCNISLRFVTFHSTAVCDISLRFVTFHSTAVCDILLRFVTFYSTAVCDISLRPFQYETMVEPGNETTPATIRAQTYTDLTDEEKIHESVNIKATNIVLQGSELSLQERESKLYDDFDTFTSMHGKTIHSYYMRFSQLINDMHTIGMTLKPLQVNTKFVNHLQLEWSKFVTDVKLAKDMHTTNFDHLYTHLRQHEAHANEVCLSRQRLVIPSFNHFDDPIANLNKLMAFVTTTFAPCFPKNQVTIQDGRVTVQTVHGRQTQGYANNGARNNATNQGVNRQRAACQARVVVRYNCQEEGHFARKCTKLKRPKNSAWFKEKMFLTEALESGAYLDHEQLSFLADNGDTIILAQASQEIPTPKVFQTDDLDAFDSKCYDVPSAKAKYFEIGKKELSLDNDRLLEHIICQDVMNTVMDANDHYDNMLHVNNNSLSYDNSAPDLLKHENDRLMELLISQDLVHIVVYSFTTINDYKSMQQSFVDEYNKTLVLKDELAKKNGMIDKASDENVKHSMLNVNSELLYATCHECMFDVIHDLCVSDYLNDVNTRVKSKSVKSRSAKSKKRKCGNPLLYKSYSGTWTPGCSKHMTGQHSQLINFVSKFLGTVRSGNDQIAKIMGYGDYQLGNVIISQVIYVKGADLLSGSRDINLYTISLYDMLKSSPICLLSKASKTKSWLWHRMMSHLKFNTQTRSPITNPKLMKLIRKTPSFAYGSLRANACGEYKWEEIYLGIVDDYSRFTWVKFLRSNDEAPENLTYIRCAHSTIKRRCQRRNHTLVEAARTMLIFSKALLFLWAEIVSTTCYTQNRCLIHLRYNKKPYELMHKKNPDLSFLYVFGSLCYLTNDSEDLGLQISQSPRGIFINQSNYANEIIKKYGMLSSDPVDTSMVDKSKLDEDLHGKPVDPTYYHGIIAYADPDHAECQDTRRETYGSAQFLGDKLVSWSSKKQKSTAISSTKAEYIALSGCCAQILWM</sequence>
<dbReference type="SUPFAM" id="SSF53098">
    <property type="entry name" value="Ribonuclease H-like"/>
    <property type="match status" value="1"/>
</dbReference>
<gene>
    <name evidence="3" type="ORF">Tci_020500</name>
</gene>
<evidence type="ECO:0000313" key="3">
    <source>
        <dbReference type="EMBL" id="GEU48522.1"/>
    </source>
</evidence>
<evidence type="ECO:0000256" key="1">
    <source>
        <dbReference type="SAM" id="MobiDB-lite"/>
    </source>
</evidence>
<dbReference type="CDD" id="cd09272">
    <property type="entry name" value="RNase_HI_RT_Ty1"/>
    <property type="match status" value="1"/>
</dbReference>
<feature type="region of interest" description="Disordered" evidence="1">
    <location>
        <begin position="301"/>
        <end position="320"/>
    </location>
</feature>
<dbReference type="PANTHER" id="PTHR42648">
    <property type="entry name" value="TRANSPOSASE, PUTATIVE-RELATED"/>
    <property type="match status" value="1"/>
</dbReference>
<dbReference type="InterPro" id="IPR001878">
    <property type="entry name" value="Znf_CCHC"/>
</dbReference>